<name>A0A4Y2QUG5_ARAVE</name>
<dbReference type="AlphaFoldDB" id="A0A4Y2QUG5"/>
<protein>
    <submittedName>
        <fullName evidence="1">Uncharacterized protein</fullName>
    </submittedName>
</protein>
<reference evidence="1 2" key="1">
    <citation type="journal article" date="2019" name="Sci. Rep.">
        <title>Orb-weaving spider Araneus ventricosus genome elucidates the spidroin gene catalogue.</title>
        <authorList>
            <person name="Kono N."/>
            <person name="Nakamura H."/>
            <person name="Ohtoshi R."/>
            <person name="Moran D.A.P."/>
            <person name="Shinohara A."/>
            <person name="Yoshida Y."/>
            <person name="Fujiwara M."/>
            <person name="Mori M."/>
            <person name="Tomita M."/>
            <person name="Arakawa K."/>
        </authorList>
    </citation>
    <scope>NUCLEOTIDE SEQUENCE [LARGE SCALE GENOMIC DNA]</scope>
</reference>
<evidence type="ECO:0000313" key="1">
    <source>
        <dbReference type="EMBL" id="GBN66978.1"/>
    </source>
</evidence>
<dbReference type="EMBL" id="BGPR01014853">
    <property type="protein sequence ID" value="GBN66978.1"/>
    <property type="molecule type" value="Genomic_DNA"/>
</dbReference>
<evidence type="ECO:0000313" key="2">
    <source>
        <dbReference type="Proteomes" id="UP000499080"/>
    </source>
</evidence>
<keyword evidence="2" id="KW-1185">Reference proteome</keyword>
<organism evidence="1 2">
    <name type="scientific">Araneus ventricosus</name>
    <name type="common">Orbweaver spider</name>
    <name type="synonym">Epeira ventricosa</name>
    <dbReference type="NCBI Taxonomy" id="182803"/>
    <lineage>
        <taxon>Eukaryota</taxon>
        <taxon>Metazoa</taxon>
        <taxon>Ecdysozoa</taxon>
        <taxon>Arthropoda</taxon>
        <taxon>Chelicerata</taxon>
        <taxon>Arachnida</taxon>
        <taxon>Araneae</taxon>
        <taxon>Araneomorphae</taxon>
        <taxon>Entelegynae</taxon>
        <taxon>Araneoidea</taxon>
        <taxon>Araneidae</taxon>
        <taxon>Araneus</taxon>
    </lineage>
</organism>
<proteinExistence type="predicted"/>
<sequence>MLRSRHLRTCDEVERPESSLGYTRNTPLRLALDKSRPGGAFLVLGALLRTGGFCAAEAPFRAADAKLKGALFGC</sequence>
<dbReference type="Proteomes" id="UP000499080">
    <property type="component" value="Unassembled WGS sequence"/>
</dbReference>
<comment type="caution">
    <text evidence="1">The sequence shown here is derived from an EMBL/GenBank/DDBJ whole genome shotgun (WGS) entry which is preliminary data.</text>
</comment>
<accession>A0A4Y2QUG5</accession>
<gene>
    <name evidence="1" type="ORF">AVEN_62852_1</name>
</gene>